<protein>
    <recommendedName>
        <fullName evidence="4">CRM domain-containing protein</fullName>
    </recommendedName>
</protein>
<dbReference type="Gene3D" id="3.30.110.60">
    <property type="entry name" value="YhbY-like"/>
    <property type="match status" value="1"/>
</dbReference>
<dbReference type="Proteomes" id="UP001085076">
    <property type="component" value="Miscellaneous, Linkage group lg05"/>
</dbReference>
<evidence type="ECO:0000256" key="3">
    <source>
        <dbReference type="SAM" id="MobiDB-lite"/>
    </source>
</evidence>
<evidence type="ECO:0000256" key="1">
    <source>
        <dbReference type="ARBA" id="ARBA00022884"/>
    </source>
</evidence>
<name>A0A9D5HE87_9LILI</name>
<dbReference type="InterPro" id="IPR040286">
    <property type="entry name" value="At3g25440-like"/>
</dbReference>
<evidence type="ECO:0000313" key="6">
    <source>
        <dbReference type="Proteomes" id="UP001085076"/>
    </source>
</evidence>
<dbReference type="GO" id="GO:0003723">
    <property type="term" value="F:RNA binding"/>
    <property type="evidence" value="ECO:0007669"/>
    <property type="project" value="UniProtKB-UniRule"/>
</dbReference>
<feature type="region of interest" description="Disordered" evidence="3">
    <location>
        <begin position="375"/>
        <end position="394"/>
    </location>
</feature>
<gene>
    <name evidence="5" type="ORF">J5N97_020967</name>
</gene>
<dbReference type="SMART" id="SM01103">
    <property type="entry name" value="CRS1_YhbY"/>
    <property type="match status" value="1"/>
</dbReference>
<dbReference type="EMBL" id="JAGGNH010000005">
    <property type="protein sequence ID" value="KAJ0973008.1"/>
    <property type="molecule type" value="Genomic_DNA"/>
</dbReference>
<reference evidence="5" key="1">
    <citation type="submission" date="2021-03" db="EMBL/GenBank/DDBJ databases">
        <authorList>
            <person name="Li Z."/>
            <person name="Yang C."/>
        </authorList>
    </citation>
    <scope>NUCLEOTIDE SEQUENCE</scope>
    <source>
        <strain evidence="5">Dzin_1.0</strain>
        <tissue evidence="5">Leaf</tissue>
    </source>
</reference>
<accession>A0A9D5HE87</accession>
<dbReference type="SUPFAM" id="SSF75471">
    <property type="entry name" value="YhbY-like"/>
    <property type="match status" value="1"/>
</dbReference>
<feature type="domain" description="CRM" evidence="4">
    <location>
        <begin position="166"/>
        <end position="263"/>
    </location>
</feature>
<dbReference type="PROSITE" id="PS51295">
    <property type="entry name" value="CRM"/>
    <property type="match status" value="1"/>
</dbReference>
<proteinExistence type="predicted"/>
<organism evidence="5 6">
    <name type="scientific">Dioscorea zingiberensis</name>
    <dbReference type="NCBI Taxonomy" id="325984"/>
    <lineage>
        <taxon>Eukaryota</taxon>
        <taxon>Viridiplantae</taxon>
        <taxon>Streptophyta</taxon>
        <taxon>Embryophyta</taxon>
        <taxon>Tracheophyta</taxon>
        <taxon>Spermatophyta</taxon>
        <taxon>Magnoliopsida</taxon>
        <taxon>Liliopsida</taxon>
        <taxon>Dioscoreales</taxon>
        <taxon>Dioscoreaceae</taxon>
        <taxon>Dioscorea</taxon>
    </lineage>
</organism>
<evidence type="ECO:0000259" key="4">
    <source>
        <dbReference type="PROSITE" id="PS51295"/>
    </source>
</evidence>
<dbReference type="InterPro" id="IPR035920">
    <property type="entry name" value="YhbY-like_sf"/>
</dbReference>
<dbReference type="InterPro" id="IPR001890">
    <property type="entry name" value="RNA-binding_CRM"/>
</dbReference>
<comment type="caution">
    <text evidence="5">The sequence shown here is derived from an EMBL/GenBank/DDBJ whole genome shotgun (WGS) entry which is preliminary data.</text>
</comment>
<sequence>MGSRLFSLQRLRRAPFSLLFRSIPPITRHSPSLDYFGKIQNQRLGCEPFNSKERYRYMVWYGFHTSQHLSNTSGDVVEPQRSAENQISVDDNGKPKMKRKKLKGKRAVVRWLKFFRWKKQKAYERMTAEEKILYKLKKAQKKEERLVEALKKIEPADSSETTHDPEILTPEEHFYFLKTGHKSKNYVPVGRRGIFQGVILNMHLHWKKHQTLKVVVKTFTADEVREIAAELARLSGGIVLDIVEENTIIMYRGRNYSQPPTEIMSPKVTLTRKKALDKSKYRDSLRAVRKFIPKLEQDLENLHTQMKTSRESELFPVTNEETTEAIFDRLIAETQSEDTGELGETQAGDNELHKSNVDSKMVSRSWSESEDLSDIFSTDSEMDSEEKKLDKPPLFLDQFEKFPSENGAGSENFEDHLHQIAAASKQSNSSGKDVNFAELDEIDKIFLRAGSLLKRKKR</sequence>
<keyword evidence="1 2" id="KW-0694">RNA-binding</keyword>
<dbReference type="Pfam" id="PF01985">
    <property type="entry name" value="CRS1_YhbY"/>
    <property type="match status" value="1"/>
</dbReference>
<dbReference type="PANTHER" id="PTHR31426">
    <property type="entry name" value="GROUP II INTRON SPLICING FACTOR CRS1-LIKE"/>
    <property type="match status" value="1"/>
</dbReference>
<feature type="region of interest" description="Disordered" evidence="3">
    <location>
        <begin position="71"/>
        <end position="97"/>
    </location>
</feature>
<evidence type="ECO:0000256" key="2">
    <source>
        <dbReference type="PROSITE-ProRule" id="PRU00626"/>
    </source>
</evidence>
<reference evidence="5" key="2">
    <citation type="journal article" date="2022" name="Hortic Res">
        <title>The genome of Dioscorea zingiberensis sheds light on the biosynthesis, origin and evolution of the medicinally important diosgenin saponins.</title>
        <authorList>
            <person name="Li Y."/>
            <person name="Tan C."/>
            <person name="Li Z."/>
            <person name="Guo J."/>
            <person name="Li S."/>
            <person name="Chen X."/>
            <person name="Wang C."/>
            <person name="Dai X."/>
            <person name="Yang H."/>
            <person name="Song W."/>
            <person name="Hou L."/>
            <person name="Xu J."/>
            <person name="Tong Z."/>
            <person name="Xu A."/>
            <person name="Yuan X."/>
            <person name="Wang W."/>
            <person name="Yang Q."/>
            <person name="Chen L."/>
            <person name="Sun Z."/>
            <person name="Wang K."/>
            <person name="Pan B."/>
            <person name="Chen J."/>
            <person name="Bao Y."/>
            <person name="Liu F."/>
            <person name="Qi X."/>
            <person name="Gang D.R."/>
            <person name="Wen J."/>
            <person name="Li J."/>
        </authorList>
    </citation>
    <scope>NUCLEOTIDE SEQUENCE</scope>
    <source>
        <strain evidence="5">Dzin_1.0</strain>
    </source>
</reference>
<dbReference type="OrthoDB" id="1109414at2759"/>
<feature type="region of interest" description="Disordered" evidence="3">
    <location>
        <begin position="336"/>
        <end position="365"/>
    </location>
</feature>
<evidence type="ECO:0000313" key="5">
    <source>
        <dbReference type="EMBL" id="KAJ0973008.1"/>
    </source>
</evidence>
<keyword evidence="6" id="KW-1185">Reference proteome</keyword>
<dbReference type="PANTHER" id="PTHR31426:SF5">
    <property type="entry name" value="OS04G0492900 PROTEIN"/>
    <property type="match status" value="1"/>
</dbReference>
<dbReference type="AlphaFoldDB" id="A0A9D5HE87"/>